<evidence type="ECO:0000313" key="9">
    <source>
        <dbReference type="Proteomes" id="UP001296776"/>
    </source>
</evidence>
<dbReference type="GO" id="GO:0016020">
    <property type="term" value="C:membrane"/>
    <property type="evidence" value="ECO:0007669"/>
    <property type="project" value="InterPro"/>
</dbReference>
<dbReference type="AlphaFoldDB" id="A0AAJ0XBV8"/>
<keyword evidence="2" id="KW-0808">Transferase</keyword>
<dbReference type="GO" id="GO:0016051">
    <property type="term" value="P:carbohydrate biosynthetic process"/>
    <property type="evidence" value="ECO:0007669"/>
    <property type="project" value="InterPro"/>
</dbReference>
<keyword evidence="4" id="KW-1133">Transmembrane helix</keyword>
<dbReference type="Pfam" id="PF03567">
    <property type="entry name" value="Sulfotransfer_2"/>
    <property type="match status" value="1"/>
</dbReference>
<keyword evidence="6" id="KW-0472">Membrane</keyword>
<dbReference type="InterPro" id="IPR027417">
    <property type="entry name" value="P-loop_NTPase"/>
</dbReference>
<evidence type="ECO:0008006" key="10">
    <source>
        <dbReference type="Google" id="ProtNLM"/>
    </source>
</evidence>
<keyword evidence="9" id="KW-1185">Reference proteome</keyword>
<dbReference type="InterPro" id="IPR018011">
    <property type="entry name" value="Carb_sulfotrans_8-10"/>
</dbReference>
<dbReference type="GO" id="GO:0008146">
    <property type="term" value="F:sulfotransferase activity"/>
    <property type="evidence" value="ECO:0007669"/>
    <property type="project" value="InterPro"/>
</dbReference>
<evidence type="ECO:0000256" key="5">
    <source>
        <dbReference type="ARBA" id="ARBA00023034"/>
    </source>
</evidence>
<dbReference type="SUPFAM" id="SSF52540">
    <property type="entry name" value="P-loop containing nucleoside triphosphate hydrolases"/>
    <property type="match status" value="1"/>
</dbReference>
<dbReference type="PANTHER" id="PTHR12137:SF54">
    <property type="entry name" value="CARBOHYDRATE SULFOTRANSFERASE"/>
    <property type="match status" value="1"/>
</dbReference>
<evidence type="ECO:0000256" key="4">
    <source>
        <dbReference type="ARBA" id="ARBA00022989"/>
    </source>
</evidence>
<evidence type="ECO:0000313" key="8">
    <source>
        <dbReference type="EMBL" id="MBK1707166.1"/>
    </source>
</evidence>
<evidence type="ECO:0000256" key="6">
    <source>
        <dbReference type="ARBA" id="ARBA00023136"/>
    </source>
</evidence>
<evidence type="ECO:0000256" key="1">
    <source>
        <dbReference type="ARBA" id="ARBA00004323"/>
    </source>
</evidence>
<sequence>MISTRGSPNPPGARHLISKNRVNSVKNVIYDMLPQRIYLELKRWDYKRSKSVGFEYSQWMRKATSKKGYSYKPFDEKKAIFIHIPKCAGVSVNKKLFGNLAGGHTTFNEYSVIFEPRLLTEYFKFTIVRNPWDRLVSAYFFLKNGGFDEEDRNWSEKELKYISSFEDFVKIWLSRSNIWKWPHFRPQYHYMLEKREKVYIDFVAFFENIHEDFSYITSRLEMQCSLPVSNKGNHGLYKNYYDSEMIKIVGNVYSEDIRMLGYKFDNSDLDQQLAERSSGHIYTLHT</sequence>
<dbReference type="InterPro" id="IPR005331">
    <property type="entry name" value="Sulfotransferase"/>
</dbReference>
<dbReference type="Gene3D" id="3.40.50.300">
    <property type="entry name" value="P-loop containing nucleotide triphosphate hydrolases"/>
    <property type="match status" value="1"/>
</dbReference>
<organism evidence="8 9">
    <name type="scientific">Halochromatium glycolicum</name>
    <dbReference type="NCBI Taxonomy" id="85075"/>
    <lineage>
        <taxon>Bacteria</taxon>
        <taxon>Pseudomonadati</taxon>
        <taxon>Pseudomonadota</taxon>
        <taxon>Gammaproteobacteria</taxon>
        <taxon>Chromatiales</taxon>
        <taxon>Chromatiaceae</taxon>
        <taxon>Halochromatium</taxon>
    </lineage>
</organism>
<reference evidence="8" key="2">
    <citation type="journal article" date="2020" name="Microorganisms">
        <title>Osmotic Adaptation and Compatible Solute Biosynthesis of Phototrophic Bacteria as Revealed from Genome Analyses.</title>
        <authorList>
            <person name="Imhoff J.F."/>
            <person name="Rahn T."/>
            <person name="Kunzel S."/>
            <person name="Keller A."/>
            <person name="Neulinger S.C."/>
        </authorList>
    </citation>
    <scope>NUCLEOTIDE SEQUENCE</scope>
    <source>
        <strain evidence="8">DSM 11080</strain>
    </source>
</reference>
<evidence type="ECO:0000256" key="3">
    <source>
        <dbReference type="ARBA" id="ARBA00022692"/>
    </source>
</evidence>
<dbReference type="EMBL" id="NRSJ01000068">
    <property type="protein sequence ID" value="MBK1707166.1"/>
    <property type="molecule type" value="Genomic_DNA"/>
</dbReference>
<keyword evidence="7" id="KW-0325">Glycoprotein</keyword>
<evidence type="ECO:0000256" key="7">
    <source>
        <dbReference type="ARBA" id="ARBA00023180"/>
    </source>
</evidence>
<keyword evidence="5" id="KW-0333">Golgi apparatus</keyword>
<name>A0AAJ0XBV8_9GAMM</name>
<gene>
    <name evidence="8" type="ORF">CKO40_22175</name>
</gene>
<comment type="caution">
    <text evidence="8">The sequence shown here is derived from an EMBL/GenBank/DDBJ whole genome shotgun (WGS) entry which is preliminary data.</text>
</comment>
<reference evidence="8" key="1">
    <citation type="submission" date="2017-08" db="EMBL/GenBank/DDBJ databases">
        <authorList>
            <person name="Imhoff J.F."/>
            <person name="Rahn T."/>
            <person name="Kuenzel S."/>
            <person name="Neulinger S.C."/>
        </authorList>
    </citation>
    <scope>NUCLEOTIDE SEQUENCE</scope>
    <source>
        <strain evidence="8">DSM 11080</strain>
    </source>
</reference>
<keyword evidence="3" id="KW-0812">Transmembrane</keyword>
<protein>
    <recommendedName>
        <fullName evidence="10">Sulfotransferase family protein</fullName>
    </recommendedName>
</protein>
<comment type="subcellular location">
    <subcellularLocation>
        <location evidence="1">Golgi apparatus membrane</location>
        <topology evidence="1">Single-pass type II membrane protein</topology>
    </subcellularLocation>
</comment>
<proteinExistence type="predicted"/>
<dbReference type="Proteomes" id="UP001296776">
    <property type="component" value="Unassembled WGS sequence"/>
</dbReference>
<accession>A0AAJ0XBV8</accession>
<evidence type="ECO:0000256" key="2">
    <source>
        <dbReference type="ARBA" id="ARBA00022679"/>
    </source>
</evidence>
<dbReference type="PANTHER" id="PTHR12137">
    <property type="entry name" value="CARBOHYDRATE SULFOTRANSFERASE"/>
    <property type="match status" value="1"/>
</dbReference>